<evidence type="ECO:0000313" key="2">
    <source>
        <dbReference type="Proteomes" id="UP000095651"/>
    </source>
</evidence>
<gene>
    <name evidence="1" type="ORF">ERS852407_00091</name>
</gene>
<accession>A0A173WMY0</accession>
<dbReference type="RefSeq" id="WP_055652570.1">
    <property type="nucleotide sequence ID" value="NZ_CABIXC010000001.1"/>
</dbReference>
<reference evidence="1 2" key="1">
    <citation type="submission" date="2015-09" db="EMBL/GenBank/DDBJ databases">
        <authorList>
            <consortium name="Pathogen Informatics"/>
        </authorList>
    </citation>
    <scope>NUCLEOTIDE SEQUENCE [LARGE SCALE GENOMIC DNA]</scope>
    <source>
        <strain evidence="1 2">2789STDY5608850</strain>
    </source>
</reference>
<name>A0A173WMY0_9FIRM</name>
<dbReference type="AlphaFoldDB" id="A0A173WMY0"/>
<evidence type="ECO:0000313" key="1">
    <source>
        <dbReference type="EMBL" id="CUN40861.1"/>
    </source>
</evidence>
<sequence length="108" mass="12493">MEKLLDVIERKDALVIALSDGHIRAVDLTALKPETEAEMSAEELCAAGKKIYTVLSEDMEQLQSCEYIFQEDAMWLRYGSKLHEELRDHRLQKLLDKEIYCEDESGMQ</sequence>
<dbReference type="Proteomes" id="UP000095651">
    <property type="component" value="Unassembled WGS sequence"/>
</dbReference>
<proteinExistence type="predicted"/>
<organism evidence="1 2">
    <name type="scientific">Hungatella hathewayi</name>
    <dbReference type="NCBI Taxonomy" id="154046"/>
    <lineage>
        <taxon>Bacteria</taxon>
        <taxon>Bacillati</taxon>
        <taxon>Bacillota</taxon>
        <taxon>Clostridia</taxon>
        <taxon>Lachnospirales</taxon>
        <taxon>Lachnospiraceae</taxon>
        <taxon>Hungatella</taxon>
    </lineage>
</organism>
<protein>
    <submittedName>
        <fullName evidence="1">Uncharacterized protein</fullName>
    </submittedName>
</protein>
<dbReference type="EMBL" id="CYZE01000001">
    <property type="protein sequence ID" value="CUN40861.1"/>
    <property type="molecule type" value="Genomic_DNA"/>
</dbReference>